<keyword evidence="8" id="KW-1185">Reference proteome</keyword>
<protein>
    <submittedName>
        <fullName evidence="7">DPT protein</fullName>
    </submittedName>
</protein>
<evidence type="ECO:0000256" key="3">
    <source>
        <dbReference type="ARBA" id="ARBA00022525"/>
    </source>
</evidence>
<keyword evidence="6" id="KW-0732">Signal</keyword>
<comment type="subcellular location">
    <subcellularLocation>
        <location evidence="1">Secreted</location>
    </subcellularLocation>
</comment>
<dbReference type="PANTHER" id="PTHR15040:SF1">
    <property type="entry name" value="DERMATOPONTIN-LIKE ISOFORM X1"/>
    <property type="match status" value="1"/>
</dbReference>
<evidence type="ECO:0000256" key="1">
    <source>
        <dbReference type="ARBA" id="ARBA00004613"/>
    </source>
</evidence>
<feature type="compositionally biased region" description="Low complexity" evidence="5">
    <location>
        <begin position="37"/>
        <end position="60"/>
    </location>
</feature>
<evidence type="ECO:0000256" key="2">
    <source>
        <dbReference type="ARBA" id="ARBA00008712"/>
    </source>
</evidence>
<dbReference type="GO" id="GO:0031012">
    <property type="term" value="C:extracellular matrix"/>
    <property type="evidence" value="ECO:0007669"/>
    <property type="project" value="TreeGrafter"/>
</dbReference>
<dbReference type="AlphaFoldDB" id="A0A8J9ZKV5"/>
<feature type="signal peptide" evidence="6">
    <location>
        <begin position="1"/>
        <end position="19"/>
    </location>
</feature>
<accession>A0A8J9ZKV5</accession>
<dbReference type="Proteomes" id="UP000838412">
    <property type="component" value="Chromosome 3"/>
</dbReference>
<dbReference type="EMBL" id="OV696688">
    <property type="protein sequence ID" value="CAH1256418.1"/>
    <property type="molecule type" value="Genomic_DNA"/>
</dbReference>
<dbReference type="GO" id="GO:0005615">
    <property type="term" value="C:extracellular space"/>
    <property type="evidence" value="ECO:0007669"/>
    <property type="project" value="TreeGrafter"/>
</dbReference>
<feature type="chain" id="PRO_5035425722" evidence="6">
    <location>
        <begin position="20"/>
        <end position="284"/>
    </location>
</feature>
<evidence type="ECO:0000256" key="4">
    <source>
        <dbReference type="ARBA" id="ARBA00023157"/>
    </source>
</evidence>
<name>A0A8J9ZKV5_BRALA</name>
<dbReference type="Pfam" id="PF14704">
    <property type="entry name" value="DERM"/>
    <property type="match status" value="2"/>
</dbReference>
<feature type="region of interest" description="Disordered" evidence="5">
    <location>
        <begin position="25"/>
        <end position="60"/>
    </location>
</feature>
<organism evidence="7 8">
    <name type="scientific">Branchiostoma lanceolatum</name>
    <name type="common">Common lancelet</name>
    <name type="synonym">Amphioxus lanceolatum</name>
    <dbReference type="NCBI Taxonomy" id="7740"/>
    <lineage>
        <taxon>Eukaryota</taxon>
        <taxon>Metazoa</taxon>
        <taxon>Chordata</taxon>
        <taxon>Cephalochordata</taxon>
        <taxon>Leptocardii</taxon>
        <taxon>Amphioxiformes</taxon>
        <taxon>Branchiostomatidae</taxon>
        <taxon>Branchiostoma</taxon>
    </lineage>
</organism>
<reference evidence="7" key="1">
    <citation type="submission" date="2022-01" db="EMBL/GenBank/DDBJ databases">
        <authorList>
            <person name="Braso-Vives M."/>
        </authorList>
    </citation>
    <scope>NUCLEOTIDE SEQUENCE</scope>
</reference>
<evidence type="ECO:0000313" key="8">
    <source>
        <dbReference type="Proteomes" id="UP000838412"/>
    </source>
</evidence>
<proteinExistence type="inferred from homology"/>
<keyword evidence="4" id="KW-1015">Disulfide bond</keyword>
<comment type="similarity">
    <text evidence="2">Belongs to the dermatopontin family.</text>
</comment>
<evidence type="ECO:0000313" key="7">
    <source>
        <dbReference type="EMBL" id="CAH1256418.1"/>
    </source>
</evidence>
<dbReference type="OrthoDB" id="5945504at2759"/>
<gene>
    <name evidence="7" type="primary">DPT</name>
    <name evidence="7" type="ORF">BLAG_LOCUS14755</name>
</gene>
<dbReference type="PANTHER" id="PTHR15040">
    <property type="entry name" value="DERMATOPONTIN-RELATED"/>
    <property type="match status" value="1"/>
</dbReference>
<sequence>MSPLAAVAMLLVPLAAVVATTPVQGSRVGRQLAPEPDNSSADDSAAVSGTNSSSSSTGAAAAPRPGAACNASGHGTEFGSSFTFECRESYALSAVGSRYCSATGDRAWNYSCTYMGLGQLGECYWSPFANDLGSVLWYQCPFNSLVTGFYSEYDAAQKDRRWKLKCCRSDSSVLYYCAPLSLSLNCMFHSEYDAAQKDRRWKPNEYDEAQKDRRWKLKCCRSDSSVLYNCQNSLPANTPTGELHFSVFGNYFLRGVFATFKRNVRRGETDRRFQFVSCKKRSGN</sequence>
<evidence type="ECO:0000256" key="5">
    <source>
        <dbReference type="SAM" id="MobiDB-lite"/>
    </source>
</evidence>
<evidence type="ECO:0000256" key="6">
    <source>
        <dbReference type="SAM" id="SignalP"/>
    </source>
</evidence>
<dbReference type="GO" id="GO:0030199">
    <property type="term" value="P:collagen fibril organization"/>
    <property type="evidence" value="ECO:0007669"/>
    <property type="project" value="TreeGrafter"/>
</dbReference>
<dbReference type="InterPro" id="IPR026645">
    <property type="entry name" value="Dermatopontin"/>
</dbReference>
<keyword evidence="3" id="KW-0964">Secreted</keyword>